<evidence type="ECO:0000259" key="1">
    <source>
        <dbReference type="Pfam" id="PF07498"/>
    </source>
</evidence>
<dbReference type="AlphaFoldDB" id="A0A1G7CR29"/>
<keyword evidence="3" id="KW-1185">Reference proteome</keyword>
<evidence type="ECO:0000313" key="2">
    <source>
        <dbReference type="EMBL" id="SDE40955.1"/>
    </source>
</evidence>
<reference evidence="3" key="1">
    <citation type="submission" date="2016-10" db="EMBL/GenBank/DDBJ databases">
        <authorList>
            <person name="Varghese N."/>
            <person name="Submissions S."/>
        </authorList>
    </citation>
    <scope>NUCLEOTIDE SEQUENCE [LARGE SCALE GENOMIC DNA]</scope>
    <source>
        <strain evidence="3">DSM 8987</strain>
    </source>
</reference>
<organism evidence="2 3">
    <name type="scientific">Desulfuromonas thiophila</name>
    <dbReference type="NCBI Taxonomy" id="57664"/>
    <lineage>
        <taxon>Bacteria</taxon>
        <taxon>Pseudomonadati</taxon>
        <taxon>Thermodesulfobacteriota</taxon>
        <taxon>Desulfuromonadia</taxon>
        <taxon>Desulfuromonadales</taxon>
        <taxon>Desulfuromonadaceae</taxon>
        <taxon>Desulfuromonas</taxon>
    </lineage>
</organism>
<dbReference type="InterPro" id="IPR011112">
    <property type="entry name" value="Rho-like_N"/>
</dbReference>
<dbReference type="OrthoDB" id="1687780at2"/>
<dbReference type="Pfam" id="PF07498">
    <property type="entry name" value="Rho_N"/>
    <property type="match status" value="1"/>
</dbReference>
<dbReference type="Proteomes" id="UP000243205">
    <property type="component" value="Unassembled WGS sequence"/>
</dbReference>
<name>A0A1G7CR29_9BACT</name>
<evidence type="ECO:0000313" key="3">
    <source>
        <dbReference type="Proteomes" id="UP000243205"/>
    </source>
</evidence>
<accession>A0A1G7CR29</accession>
<dbReference type="GO" id="GO:0006353">
    <property type="term" value="P:DNA-templated transcription termination"/>
    <property type="evidence" value="ECO:0007669"/>
    <property type="project" value="InterPro"/>
</dbReference>
<dbReference type="EMBL" id="FNAQ01000010">
    <property type="protein sequence ID" value="SDE40955.1"/>
    <property type="molecule type" value="Genomic_DNA"/>
</dbReference>
<dbReference type="RefSeq" id="WP_092078847.1">
    <property type="nucleotide sequence ID" value="NZ_CALFZY010000016.1"/>
</dbReference>
<sequence>MKMDQIRAIAQTHGIKTGRLKKADLVRAIQQAEGNRACFATGQRADCGQTGCLWWEDCD</sequence>
<protein>
    <submittedName>
        <fullName evidence="2">Rho termination factor, N-terminal domain</fullName>
    </submittedName>
</protein>
<gene>
    <name evidence="2" type="ORF">SAMN05661003_11051</name>
</gene>
<proteinExistence type="predicted"/>
<feature type="domain" description="Rho termination factor-like N-terminal" evidence="1">
    <location>
        <begin position="1"/>
        <end position="33"/>
    </location>
</feature>